<protein>
    <submittedName>
        <fullName evidence="2">SSPO protein</fullName>
    </submittedName>
</protein>
<dbReference type="InterPro" id="IPR013320">
    <property type="entry name" value="ConA-like_dom_sf"/>
</dbReference>
<dbReference type="PROSITE" id="PS50022">
    <property type="entry name" value="FA58C_3"/>
    <property type="match status" value="2"/>
</dbReference>
<dbReference type="InterPro" id="IPR000421">
    <property type="entry name" value="FA58C"/>
</dbReference>
<dbReference type="InterPro" id="IPR008979">
    <property type="entry name" value="Galactose-bd-like_sf"/>
</dbReference>
<proteinExistence type="predicted"/>
<dbReference type="SUPFAM" id="SSF49899">
    <property type="entry name" value="Concanavalin A-like lectins/glucanases"/>
    <property type="match status" value="1"/>
</dbReference>
<gene>
    <name evidence="2" type="primary">SSPO</name>
    <name evidence="2" type="ORF">SPIL2461_LOCUS21912</name>
</gene>
<sequence length="3643" mass="392265">MTASTTSQTATSTTATVWATTRYLHWSSLYSILFTDSYEASDEFWWSVEFVSSGTVRLKNIKEGTYLASDGSTLSLETTASDAGLWKYATSADSVTLQHSSSSKFLCTADVPDLSASCDTNSWTVTFLDNSVAASVFTSVTVTTTSVTITSRTTTETVVTATVTSSTYTTSMTETSSSMTATLTTSTISTQTVTSTSATSTSVVTTTTTYTTATLTTTSTLTAQFDRTRFDVNLKDGRYYISLLAPAADEQMEGHYLQECHSSTQHVAFVYDKDAKTQSIYIDGTLDKTCSGIESLNTNEDNQRWPEKPMWCTVLIGGSALHRHRLSDSVSTFCATYGMLCLKAATSSGALDDTASDQMWRAASDSDEYMTIDVGSSNFYVCGVVTQGSGSQNYWVETFEAGLGDDNTNYAAISGTYTTAGNQTTQKLSRFPLPMRARYVRIWPATVNGALAMRVGALQSLEHSSCKRFTNHRWQQMLRQFLFLGSNGDSVNGATLSNDAPTKLVNKVVVYGCENLMYCGRGLEVSTDGTTWSTVFDADTAYDDDEAPNVTYSDVEMGSGSTFLFDLRAIRYVKVWSSISNSSAEVHFAEIEVFEQAAELNYQFDTEMASTAVTMGSLSDLGMLSDYTFMAYWNADSLTTDSLYPIFGQTQTSGLNFYIKQTATNTVQLEHKVDGSNGCSTAATAVESTWNHVALSFTASTKASAFYLNGEAVSPTCSAEISASDGTVEYGGGREQGTWKGSLEQARVYSRTILSEDLTNFSNWCATHACGPGYRRNSRRRTTCSKTSCTDAECCEEWPTCADSDCTQDSKYTSRRRNYCFRSCTETLCCTWREMNSFVLSGTSTPTVTTHGTQTWVDEGSTCLDQFNETLPVSTSGTVDRTAAGTYTVTYSCTEKTNTSKGTLTRTVTVVESMYINPALYWIVQREAGSWSDTESKCYDTADTFNADVADMHQSFTWDASTRLYLGTLVDGTTQGKTEENYTVDYTCSLTGEQILKTLMVRDAIRLYGPDPHVLRAGRLRWNEGQCEICDTNDSNPGESSCSYSDDNSSTTDKCGLTATGWKASSDAGAGTYLQLDLGSDEKVAGVKTKGHSEEEAWIKTYTVAYSTDGASWTDVSGTLTGNTDQNTEVEAMLPSVVTARWWRIIAQTFNNLVAGRAAMMVCSSESTSTDANCPCGYVTAPEAEACRTDVTVDCIDTTGTAQTPTLAPSTINALDASSTTVTYSCSDAPDYTRTVTIRDSISLIGSSSILVPGGISGNWNVTGDTFHENGSTCITHLGEEKTPSVDLDYLPFTTERTYVINYECRRRAAPILQRIVEVRFPHRFDNEAKKVWTLGRQLGASGTHYEDTWTCMDLTASSKSSSRVAVSSDFFDRYIENYVSYPIISCASDVPTLVRSGEVRHPIYLVSDRQEFRLGISQSSSGTYSLGQTDFDARFAASRFQIIRRSCASCGTGFQDIYYRRLTAMPSAFSAYKMMACEWTSTNNVGGTDFKLYSTLADAIADTNAWSEYGFGGTDVGFPGTSGPSSASSGEFSSIPVSECSSSSTATGVDSNFYIYDYASSVVPGTCTRDVGTLGSGAQCQDDDGFESRLGFLMFTKESRATRWQSTATSYAHNFVCARFTGLEWQYLEGSTWTQFVPYTTDVLLARIEFDNNTITSLKGSDEEYYTVKMGYVDGDLAFTLETSSVTIVGTSFVARCGEDLWCQNGVRPDGTDGASYCCASSCGTCGGTSCSNNGALDICCLDTLLEAGRICRDHDDVSCLIPESSVLCGGNLQLNNFESAANMKAAGWTIDSDSDSNLFEPDASLIGWYRGFAAGSTAGGISTTLRGYGQLDLTYGNGNSGSESNNEVQVLLDGSVVDTADSSQSEKTVSIDFTDNASLEIKDAGDAIILVKGLAFKCLLQDFWPRVIIQSGEMDAPSSWTVWPAETCCLEWETTGTWSDTVSTSVTTISTANEGLFPVTYTCTRGSYPSTRTVIVKVRHPVELVGLEAMIVRQAAGSTFTDPGAACVDRDLVPLAVSTSPSSLSLDTIGEFSLTYSCTDGSSRTSSRVRYVQVAPAIELKGDAVIVIEKDKSWSDPGVQCVDIDNGLLAHTSSPSIDTSSAGTTTVTYTCTDSSSATLTATRTVIVTSGLPGTIVQGPSTGIVLLLGETFEDPGVCCKDNHNQVLPFSSIMNEAHSKWSGPQTLFYSCTSFGVTENAVRTLTVNNVPKIYLTGDESTLSVLDNLYVEDGAVCTDIEDGLITAWGAGGLGDPQQLPVLRAGANATVTSGAVANIFDGDEASSVTQACESCVEVAESVYLWLDLGAGKVVHKYALAGNVSGASLLAGPDINVGPSCKTDITTSLGSSTIVECDAPLAGRFVTLVGSSSSSMKVCELKLYGTVGPAAPARINITGSPSGCTGVDAVQLELAGHNDSALGVMYSTQAPGSNNELRTDLGTGPHLQTEAVTGTTLGTPGSERWVLRDSSWVEQASASGGESFPPLEGSQWTITTSGATCTALSFQIEPADSCSWLFGPSSTSNQYGCADGSECSSEGCCSSLGGVARCPPELPRMCEAQTCGSDYCCKTDCTSFGGNRLCKQSSLTSSSGSSTLARMEVVNSVMPNDPAIYKVTYTCYDSAGAHVSTTRTVEVGCEDPNPGGTYGGNRVACSTTTKTTENVANDEICETLCLSANSSECVAYQYFSNQSCMFLTLCTGRYFMIPNGTDRSVAYCRRVDTAPSIYLSEGVSWFLLGAAVDESMLPSVTCSDSEDAGNMGKPTNNMDQVVDVNTAGGYEVTYTCTDSAGQATSGTRLVTVKANCSVPTVENQNSTTGYCLEGTTFAHGSTCTGACNYGYAPRNPTHTCTTLSDTDYNSTFSPSLLECGVLPCDEPVVDNAAVSPTDSLLAACAESNTARSWAAGRECTPQCADGYVPWVSGVGSNATLNCTAKILYPATFECKLPAAAPLSIFAPSRPKPEGAVDITLQFATGLDNDCTWTRFEFEGKQVISGNTTSFAEMVGCESSVFTLRETVTCMATGLVEGGDYQFRVMEVCTNTELNSPWTESEVFTLRFVIVPDILLLLPEGDQYSAVSQVLLAMQVDVYVTNDTSKAFVIDRTNIRVGGEEWCPTRQWRVPANETIDGSPAGSSTVGLIQERILIANFPDDDFIKPGCFYDVYCEEGLFITEDTPAKVNPEFRWNFSYIDPSPVRKVLQEVKDDGVSVTFQVEYDLSSEINCTVAPVEPDNVPLRVTGRVTEGSARPPIYESDLNRTSGEHTVFDDTELEFTVTSLVPSKQYTINCDGWKRYKSWVPVVCSNFPSACLDVSFKTLDDTRSKAQQLSHESIKYDFCTDLQSLGILKVAQCDDGTQGLARVFVIAGAACNSIDAYAAEQATISSETQTFEQVETGIVMLLSQHERACNDDEKAVGEVAHTQVNFTARASRNYMIHGFAEVAPLSDFADMTYNNPQQEFHTFAYTKLADDARLSMLTETLDVTICSHAHYTVNPDTYPCKNYVGSSARRLAHRAHGTSATYVLLQLKYVNHGLAWASLRPIGEMQLSVCTEAVNVSFTDTKLAILKITVKPASGESYSVNEVGSEISAQNGDEVEFLMEKDPVTELYDLNISLGGYNFFPQAKTVDPENSGTNSELLALHFDSRRFVAFVAPI</sequence>
<name>A0A812XUX1_SYMPI</name>
<dbReference type="EMBL" id="CAJNIZ010046704">
    <property type="protein sequence ID" value="CAE7754794.1"/>
    <property type="molecule type" value="Genomic_DNA"/>
</dbReference>
<accession>A0A812XUX1</accession>
<dbReference type="Gene3D" id="2.60.120.200">
    <property type="match status" value="1"/>
</dbReference>
<organism evidence="2 3">
    <name type="scientific">Symbiodinium pilosum</name>
    <name type="common">Dinoflagellate</name>
    <dbReference type="NCBI Taxonomy" id="2952"/>
    <lineage>
        <taxon>Eukaryota</taxon>
        <taxon>Sar</taxon>
        <taxon>Alveolata</taxon>
        <taxon>Dinophyceae</taxon>
        <taxon>Suessiales</taxon>
        <taxon>Symbiodiniaceae</taxon>
        <taxon>Symbiodinium</taxon>
    </lineage>
</organism>
<comment type="caution">
    <text evidence="2">The sequence shown here is derived from an EMBL/GenBank/DDBJ whole genome shotgun (WGS) entry which is preliminary data.</text>
</comment>
<reference evidence="2" key="1">
    <citation type="submission" date="2021-02" db="EMBL/GenBank/DDBJ databases">
        <authorList>
            <person name="Dougan E. K."/>
            <person name="Rhodes N."/>
            <person name="Thang M."/>
            <person name="Chan C."/>
        </authorList>
    </citation>
    <scope>NUCLEOTIDE SEQUENCE</scope>
</reference>
<dbReference type="Gene3D" id="2.60.120.260">
    <property type="entry name" value="Galactose-binding domain-like"/>
    <property type="match status" value="4"/>
</dbReference>
<dbReference type="PROSITE" id="PS01285">
    <property type="entry name" value="FA58C_1"/>
    <property type="match status" value="1"/>
</dbReference>
<dbReference type="PANTHER" id="PTHR24543">
    <property type="entry name" value="MULTICOPPER OXIDASE-RELATED"/>
    <property type="match status" value="1"/>
</dbReference>
<dbReference type="SUPFAM" id="SSF49785">
    <property type="entry name" value="Galactose-binding domain-like"/>
    <property type="match status" value="3"/>
</dbReference>
<dbReference type="Pfam" id="PF00754">
    <property type="entry name" value="F5_F8_type_C"/>
    <property type="match status" value="2"/>
</dbReference>
<dbReference type="InterPro" id="IPR013783">
    <property type="entry name" value="Ig-like_fold"/>
</dbReference>
<feature type="domain" description="F5/8 type C" evidence="1">
    <location>
        <begin position="312"/>
        <end position="460"/>
    </location>
</feature>
<dbReference type="Pfam" id="PF16403">
    <property type="entry name" value="Bact_surface_Ig-like"/>
    <property type="match status" value="3"/>
</dbReference>
<keyword evidence="3" id="KW-1185">Reference proteome</keyword>
<dbReference type="OrthoDB" id="430215at2759"/>
<dbReference type="Gene3D" id="2.60.40.10">
    <property type="entry name" value="Immunoglobulins"/>
    <property type="match status" value="3"/>
</dbReference>
<evidence type="ECO:0000259" key="1">
    <source>
        <dbReference type="PROSITE" id="PS50022"/>
    </source>
</evidence>
<feature type="domain" description="F5/8 type C" evidence="1">
    <location>
        <begin position="1015"/>
        <end position="1163"/>
    </location>
</feature>
<evidence type="ECO:0000313" key="3">
    <source>
        <dbReference type="Proteomes" id="UP000649617"/>
    </source>
</evidence>
<evidence type="ECO:0000313" key="2">
    <source>
        <dbReference type="EMBL" id="CAE7754794.1"/>
    </source>
</evidence>
<dbReference type="Proteomes" id="UP000649617">
    <property type="component" value="Unassembled WGS sequence"/>
</dbReference>
<dbReference type="InterPro" id="IPR032179">
    <property type="entry name" value="Cry22Aa_Ig-like"/>
</dbReference>